<name>A0AAJ0E968_9PEZI</name>
<evidence type="ECO:0000313" key="2">
    <source>
        <dbReference type="Proteomes" id="UP001243989"/>
    </source>
</evidence>
<sequence>MGYLFSFGAHIFGWCGLFAIAPRAHHQFFLLWTFVQISRDMGKSVNEQDGWFKGTPCLTERLHKSSPPTYPHIYLVSAA</sequence>
<reference evidence="1" key="1">
    <citation type="submission" date="2021-06" db="EMBL/GenBank/DDBJ databases">
        <title>Comparative genomics, transcriptomics and evolutionary studies reveal genomic signatures of adaptation to plant cell wall in hemibiotrophic fungi.</title>
        <authorList>
            <consortium name="DOE Joint Genome Institute"/>
            <person name="Baroncelli R."/>
            <person name="Diaz J.F."/>
            <person name="Benocci T."/>
            <person name="Peng M."/>
            <person name="Battaglia E."/>
            <person name="Haridas S."/>
            <person name="Andreopoulos W."/>
            <person name="Labutti K."/>
            <person name="Pangilinan J."/>
            <person name="Floch G.L."/>
            <person name="Makela M.R."/>
            <person name="Henrissat B."/>
            <person name="Grigoriev I.V."/>
            <person name="Crouch J.A."/>
            <person name="De Vries R.P."/>
            <person name="Sukno S.A."/>
            <person name="Thon M.R."/>
        </authorList>
    </citation>
    <scope>NUCLEOTIDE SEQUENCE</scope>
    <source>
        <strain evidence="1">CBS 102054</strain>
    </source>
</reference>
<keyword evidence="2" id="KW-1185">Reference proteome</keyword>
<evidence type="ECO:0000313" key="1">
    <source>
        <dbReference type="EMBL" id="KAK1621453.1"/>
    </source>
</evidence>
<proteinExistence type="predicted"/>
<gene>
    <name evidence="1" type="ORF">BDP81DRAFT_187188</name>
</gene>
<organism evidence="1 2">
    <name type="scientific">Colletotrichum phormii</name>
    <dbReference type="NCBI Taxonomy" id="359342"/>
    <lineage>
        <taxon>Eukaryota</taxon>
        <taxon>Fungi</taxon>
        <taxon>Dikarya</taxon>
        <taxon>Ascomycota</taxon>
        <taxon>Pezizomycotina</taxon>
        <taxon>Sordariomycetes</taxon>
        <taxon>Hypocreomycetidae</taxon>
        <taxon>Glomerellales</taxon>
        <taxon>Glomerellaceae</taxon>
        <taxon>Colletotrichum</taxon>
        <taxon>Colletotrichum acutatum species complex</taxon>
    </lineage>
</organism>
<protein>
    <submittedName>
        <fullName evidence="1">Uncharacterized protein</fullName>
    </submittedName>
</protein>
<dbReference type="GeneID" id="85467232"/>
<comment type="caution">
    <text evidence="1">The sequence shown here is derived from an EMBL/GenBank/DDBJ whole genome shotgun (WGS) entry which is preliminary data.</text>
</comment>
<dbReference type="AlphaFoldDB" id="A0AAJ0E968"/>
<dbReference type="EMBL" id="JAHMHQ010000051">
    <property type="protein sequence ID" value="KAK1621453.1"/>
    <property type="molecule type" value="Genomic_DNA"/>
</dbReference>
<dbReference type="Proteomes" id="UP001243989">
    <property type="component" value="Unassembled WGS sequence"/>
</dbReference>
<accession>A0AAJ0E968</accession>
<dbReference type="RefSeq" id="XP_060437448.1">
    <property type="nucleotide sequence ID" value="XM_060582370.1"/>
</dbReference>